<organism evidence="1 2">
    <name type="scientific">Tegillarca granosa</name>
    <name type="common">Malaysian cockle</name>
    <name type="synonym">Anadara granosa</name>
    <dbReference type="NCBI Taxonomy" id="220873"/>
    <lineage>
        <taxon>Eukaryota</taxon>
        <taxon>Metazoa</taxon>
        <taxon>Spiralia</taxon>
        <taxon>Lophotrochozoa</taxon>
        <taxon>Mollusca</taxon>
        <taxon>Bivalvia</taxon>
        <taxon>Autobranchia</taxon>
        <taxon>Pteriomorphia</taxon>
        <taxon>Arcoida</taxon>
        <taxon>Arcoidea</taxon>
        <taxon>Arcidae</taxon>
        <taxon>Tegillarca</taxon>
    </lineage>
</organism>
<dbReference type="SUPFAM" id="SSF49785">
    <property type="entry name" value="Galactose-binding domain-like"/>
    <property type="match status" value="1"/>
</dbReference>
<proteinExistence type="predicted"/>
<keyword evidence="2" id="KW-1185">Reference proteome</keyword>
<dbReference type="EMBL" id="JARBDR010000328">
    <property type="protein sequence ID" value="KAJ8316210.1"/>
    <property type="molecule type" value="Genomic_DNA"/>
</dbReference>
<gene>
    <name evidence="1" type="ORF">KUTeg_006224</name>
</gene>
<reference evidence="1 2" key="1">
    <citation type="submission" date="2022-12" db="EMBL/GenBank/DDBJ databases">
        <title>Chromosome-level genome of Tegillarca granosa.</title>
        <authorList>
            <person name="Kim J."/>
        </authorList>
    </citation>
    <scope>NUCLEOTIDE SEQUENCE [LARGE SCALE GENOMIC DNA]</scope>
    <source>
        <strain evidence="1">Teg-2019</strain>
        <tissue evidence="1">Adductor muscle</tissue>
    </source>
</reference>
<dbReference type="Gene3D" id="2.60.120.260">
    <property type="entry name" value="Galactose-binding domain-like"/>
    <property type="match status" value="1"/>
</dbReference>
<accession>A0ABQ9FIV2</accession>
<evidence type="ECO:0000313" key="1">
    <source>
        <dbReference type="EMBL" id="KAJ8316210.1"/>
    </source>
</evidence>
<evidence type="ECO:0000313" key="2">
    <source>
        <dbReference type="Proteomes" id="UP001217089"/>
    </source>
</evidence>
<name>A0ABQ9FIV2_TEGGR</name>
<dbReference type="Proteomes" id="UP001217089">
    <property type="component" value="Unassembled WGS sequence"/>
</dbReference>
<comment type="caution">
    <text evidence="1">The sequence shown here is derived from an EMBL/GenBank/DDBJ whole genome shotgun (WGS) entry which is preliminary data.</text>
</comment>
<sequence length="134" mass="15807">MSDRLQMKRYHVSHPQSSNVKVLLYKRPNMLIIYSKTKIFLFSLICRTSGRKGTAKRLKGFKIYVSNNHKRNGTNHYRTMKQNLCYKDKSNGNLSVFQNISCIKTMKGRYVTIYNKRKKPNAFLELCEVDVYDI</sequence>
<protein>
    <submittedName>
        <fullName evidence="1">Uncharacterized protein</fullName>
    </submittedName>
</protein>
<dbReference type="InterPro" id="IPR008979">
    <property type="entry name" value="Galactose-bd-like_sf"/>
</dbReference>